<accession>A0A821LQS8</accession>
<evidence type="ECO:0000313" key="3">
    <source>
        <dbReference type="Proteomes" id="UP000663866"/>
    </source>
</evidence>
<comment type="caution">
    <text evidence="2">The sequence shown here is derived from an EMBL/GenBank/DDBJ whole genome shotgun (WGS) entry which is preliminary data.</text>
</comment>
<organism evidence="2 3">
    <name type="scientific">Rotaria magnacalcarata</name>
    <dbReference type="NCBI Taxonomy" id="392030"/>
    <lineage>
        <taxon>Eukaryota</taxon>
        <taxon>Metazoa</taxon>
        <taxon>Spiralia</taxon>
        <taxon>Gnathifera</taxon>
        <taxon>Rotifera</taxon>
        <taxon>Eurotatoria</taxon>
        <taxon>Bdelloidea</taxon>
        <taxon>Philodinida</taxon>
        <taxon>Philodinidae</taxon>
        <taxon>Rotaria</taxon>
    </lineage>
</organism>
<feature type="non-terminal residue" evidence="2">
    <location>
        <position position="1"/>
    </location>
</feature>
<dbReference type="InterPro" id="IPR052213">
    <property type="entry name" value="PAR3"/>
</dbReference>
<dbReference type="GO" id="GO:0005938">
    <property type="term" value="C:cell cortex"/>
    <property type="evidence" value="ECO:0007669"/>
    <property type="project" value="TreeGrafter"/>
</dbReference>
<dbReference type="Pfam" id="PF00595">
    <property type="entry name" value="PDZ"/>
    <property type="match status" value="1"/>
</dbReference>
<dbReference type="PANTHER" id="PTHR16484">
    <property type="entry name" value="PARTITIONING DEFECTIVE 3 RELATED"/>
    <property type="match status" value="1"/>
</dbReference>
<evidence type="ECO:0000313" key="2">
    <source>
        <dbReference type="EMBL" id="CAF4755448.1"/>
    </source>
</evidence>
<dbReference type="GO" id="GO:0005912">
    <property type="term" value="C:adherens junction"/>
    <property type="evidence" value="ECO:0007669"/>
    <property type="project" value="TreeGrafter"/>
</dbReference>
<dbReference type="GO" id="GO:0030010">
    <property type="term" value="P:establishment of cell polarity"/>
    <property type="evidence" value="ECO:0007669"/>
    <property type="project" value="TreeGrafter"/>
</dbReference>
<protein>
    <recommendedName>
        <fullName evidence="1">PDZ domain-containing protein</fullName>
    </recommendedName>
</protein>
<dbReference type="GO" id="GO:0000226">
    <property type="term" value="P:microtubule cytoskeleton organization"/>
    <property type="evidence" value="ECO:0007669"/>
    <property type="project" value="TreeGrafter"/>
</dbReference>
<evidence type="ECO:0000259" key="1">
    <source>
        <dbReference type="PROSITE" id="PS50106"/>
    </source>
</evidence>
<dbReference type="Gene3D" id="2.30.42.10">
    <property type="match status" value="1"/>
</dbReference>
<dbReference type="GO" id="GO:0051660">
    <property type="term" value="P:establishment of centrosome localization"/>
    <property type="evidence" value="ECO:0007669"/>
    <property type="project" value="TreeGrafter"/>
</dbReference>
<keyword evidence="3" id="KW-1185">Reference proteome</keyword>
<dbReference type="GO" id="GO:0008104">
    <property type="term" value="P:intracellular protein localization"/>
    <property type="evidence" value="ECO:0007669"/>
    <property type="project" value="TreeGrafter"/>
</dbReference>
<dbReference type="EMBL" id="CAJOBG010115095">
    <property type="protein sequence ID" value="CAF4755448.1"/>
    <property type="molecule type" value="Genomic_DNA"/>
</dbReference>
<name>A0A821LQS8_9BILA</name>
<dbReference type="SUPFAM" id="SSF50156">
    <property type="entry name" value="PDZ domain-like"/>
    <property type="match status" value="1"/>
</dbReference>
<dbReference type="Proteomes" id="UP000663866">
    <property type="component" value="Unassembled WGS sequence"/>
</dbReference>
<dbReference type="GO" id="GO:0007155">
    <property type="term" value="P:cell adhesion"/>
    <property type="evidence" value="ECO:0007669"/>
    <property type="project" value="TreeGrafter"/>
</dbReference>
<dbReference type="GO" id="GO:0016324">
    <property type="term" value="C:apical plasma membrane"/>
    <property type="evidence" value="ECO:0007669"/>
    <property type="project" value="TreeGrafter"/>
</dbReference>
<feature type="domain" description="PDZ" evidence="1">
    <location>
        <begin position="1"/>
        <end position="80"/>
    </location>
</feature>
<sequence>TLTKGADGLGFKLASRDNPTGVANPIYVKTIFGKGAAVEDSRLRNGDRLLTVNGIDVTQMSLQDTVGLLRETKIGDTVHL</sequence>
<dbReference type="SMART" id="SM00228">
    <property type="entry name" value="PDZ"/>
    <property type="match status" value="1"/>
</dbReference>
<dbReference type="AlphaFoldDB" id="A0A821LQS8"/>
<dbReference type="PROSITE" id="PS50106">
    <property type="entry name" value="PDZ"/>
    <property type="match status" value="1"/>
</dbReference>
<dbReference type="PANTHER" id="PTHR16484:SF17">
    <property type="entry name" value="BAZOOKA, ISOFORM B"/>
    <property type="match status" value="1"/>
</dbReference>
<dbReference type="GO" id="GO:0043296">
    <property type="term" value="C:apical junction complex"/>
    <property type="evidence" value="ECO:0007669"/>
    <property type="project" value="TreeGrafter"/>
</dbReference>
<dbReference type="GO" id="GO:0045197">
    <property type="term" value="P:establishment or maintenance of epithelial cell apical/basal polarity"/>
    <property type="evidence" value="ECO:0007669"/>
    <property type="project" value="TreeGrafter"/>
</dbReference>
<reference evidence="2" key="1">
    <citation type="submission" date="2021-02" db="EMBL/GenBank/DDBJ databases">
        <authorList>
            <person name="Nowell W R."/>
        </authorList>
    </citation>
    <scope>NUCLEOTIDE SEQUENCE</scope>
</reference>
<dbReference type="InterPro" id="IPR036034">
    <property type="entry name" value="PDZ_sf"/>
</dbReference>
<gene>
    <name evidence="2" type="ORF">OVN521_LOCUS50291</name>
</gene>
<dbReference type="GO" id="GO:0035091">
    <property type="term" value="F:phosphatidylinositol binding"/>
    <property type="evidence" value="ECO:0007669"/>
    <property type="project" value="TreeGrafter"/>
</dbReference>
<dbReference type="InterPro" id="IPR001478">
    <property type="entry name" value="PDZ"/>
</dbReference>
<proteinExistence type="predicted"/>
<feature type="non-terminal residue" evidence="2">
    <location>
        <position position="80"/>
    </location>
</feature>